<evidence type="ECO:0000313" key="13">
    <source>
        <dbReference type="Proteomes" id="UP000198500"/>
    </source>
</evidence>
<evidence type="ECO:0000256" key="4">
    <source>
        <dbReference type="ARBA" id="ARBA00022475"/>
    </source>
</evidence>
<feature type="region of interest" description="Disordered" evidence="11">
    <location>
        <begin position="45"/>
        <end position="64"/>
    </location>
</feature>
<keyword evidence="8" id="KW-1133">Transmembrane helix</keyword>
<dbReference type="STRING" id="574349.SAMN05443545_105159"/>
<keyword evidence="12" id="KW-0966">Cell projection</keyword>
<evidence type="ECO:0000256" key="10">
    <source>
        <dbReference type="RuleBase" id="RU364125"/>
    </source>
</evidence>
<dbReference type="InterPro" id="IPR005503">
    <property type="entry name" value="FliL"/>
</dbReference>
<dbReference type="Pfam" id="PF03748">
    <property type="entry name" value="FliL"/>
    <property type="match status" value="1"/>
</dbReference>
<dbReference type="GO" id="GO:0005886">
    <property type="term" value="C:plasma membrane"/>
    <property type="evidence" value="ECO:0007669"/>
    <property type="project" value="UniProtKB-SubCell"/>
</dbReference>
<feature type="compositionally biased region" description="Low complexity" evidence="11">
    <location>
        <begin position="47"/>
        <end position="57"/>
    </location>
</feature>
<evidence type="ECO:0000256" key="3">
    <source>
        <dbReference type="ARBA" id="ARBA00008281"/>
    </source>
</evidence>
<evidence type="ECO:0000256" key="2">
    <source>
        <dbReference type="ARBA" id="ARBA00004162"/>
    </source>
</evidence>
<keyword evidence="13" id="KW-1185">Reference proteome</keyword>
<evidence type="ECO:0000256" key="7">
    <source>
        <dbReference type="ARBA" id="ARBA00022779"/>
    </source>
</evidence>
<sequence>MAKVMAKQRSSGTRKPWWILGLLIIFLSMGSSAAVYYLLDDGGGDTGEQQTQQETEQPTPKPSYVKIEPFTVNLQSDEYDQRLLYVGLSLQVTDESTKETLEENMPQVRSRLLLLMSSQNAEELTSSEGKDALTDQIISLFDRPIAGSDEPLTIDDVLYTEFIVQ</sequence>
<dbReference type="PANTHER" id="PTHR35091:SF2">
    <property type="entry name" value="FLAGELLAR PROTEIN FLIL"/>
    <property type="match status" value="1"/>
</dbReference>
<dbReference type="OrthoDB" id="2087278at2"/>
<dbReference type="PANTHER" id="PTHR35091">
    <property type="entry name" value="FLAGELLAR PROTEIN FLIL"/>
    <property type="match status" value="1"/>
</dbReference>
<accession>A0A1H3B9I8</accession>
<name>A0A1H3B9I8_9GAMM</name>
<keyword evidence="12" id="KW-0969">Cilium</keyword>
<dbReference type="AlphaFoldDB" id="A0A1H3B9I8"/>
<keyword evidence="4" id="KW-1003">Cell membrane</keyword>
<evidence type="ECO:0000256" key="11">
    <source>
        <dbReference type="SAM" id="MobiDB-lite"/>
    </source>
</evidence>
<keyword evidence="9 10" id="KW-0472">Membrane</keyword>
<dbReference type="NCBIfam" id="NF005435">
    <property type="entry name" value="PRK07021.1"/>
    <property type="match status" value="1"/>
</dbReference>
<proteinExistence type="inferred from homology"/>
<evidence type="ECO:0000256" key="1">
    <source>
        <dbReference type="ARBA" id="ARBA00002254"/>
    </source>
</evidence>
<dbReference type="GO" id="GO:0006935">
    <property type="term" value="P:chemotaxis"/>
    <property type="evidence" value="ECO:0007669"/>
    <property type="project" value="UniProtKB-KW"/>
</dbReference>
<evidence type="ECO:0000256" key="8">
    <source>
        <dbReference type="ARBA" id="ARBA00022989"/>
    </source>
</evidence>
<dbReference type="Proteomes" id="UP000198500">
    <property type="component" value="Unassembled WGS sequence"/>
</dbReference>
<protein>
    <recommendedName>
        <fullName evidence="10">Flagellar protein FliL</fullName>
    </recommendedName>
</protein>
<comment type="function">
    <text evidence="1 10">Controls the rotational direction of flagella during chemotaxis.</text>
</comment>
<reference evidence="12 13" key="1">
    <citation type="submission" date="2016-10" db="EMBL/GenBank/DDBJ databases">
        <authorList>
            <person name="de Groot N.N."/>
        </authorList>
    </citation>
    <scope>NUCLEOTIDE SEQUENCE [LARGE SCALE GENOMIC DNA]</scope>
    <source>
        <strain evidence="12 13">DSM 19219</strain>
    </source>
</reference>
<gene>
    <name evidence="12" type="ORF">SAMN05443545_105159</name>
</gene>
<keyword evidence="10" id="KW-0997">Cell inner membrane</keyword>
<keyword evidence="5 10" id="KW-0145">Chemotaxis</keyword>
<comment type="similarity">
    <text evidence="3 10">Belongs to the FliL family.</text>
</comment>
<evidence type="ECO:0000256" key="6">
    <source>
        <dbReference type="ARBA" id="ARBA00022692"/>
    </source>
</evidence>
<evidence type="ECO:0000256" key="9">
    <source>
        <dbReference type="ARBA" id="ARBA00023136"/>
    </source>
</evidence>
<keyword evidence="7 10" id="KW-0283">Flagellar rotation</keyword>
<keyword evidence="6" id="KW-0812">Transmembrane</keyword>
<dbReference type="GO" id="GO:0071978">
    <property type="term" value="P:bacterial-type flagellum-dependent swarming motility"/>
    <property type="evidence" value="ECO:0007669"/>
    <property type="project" value="TreeGrafter"/>
</dbReference>
<comment type="subcellular location">
    <subcellularLocation>
        <location evidence="10">Cell inner membrane</location>
    </subcellularLocation>
    <subcellularLocation>
        <location evidence="2">Cell membrane</location>
        <topology evidence="2">Single-pass membrane protein</topology>
    </subcellularLocation>
</comment>
<evidence type="ECO:0000256" key="5">
    <source>
        <dbReference type="ARBA" id="ARBA00022500"/>
    </source>
</evidence>
<evidence type="ECO:0000313" key="12">
    <source>
        <dbReference type="EMBL" id="SDX38596.1"/>
    </source>
</evidence>
<organism evidence="12 13">
    <name type="scientific">Aidingimonas halophila</name>
    <dbReference type="NCBI Taxonomy" id="574349"/>
    <lineage>
        <taxon>Bacteria</taxon>
        <taxon>Pseudomonadati</taxon>
        <taxon>Pseudomonadota</taxon>
        <taxon>Gammaproteobacteria</taxon>
        <taxon>Oceanospirillales</taxon>
        <taxon>Halomonadaceae</taxon>
        <taxon>Aidingimonas</taxon>
    </lineage>
</organism>
<keyword evidence="12" id="KW-0282">Flagellum</keyword>
<dbReference type="EMBL" id="FNNI01000005">
    <property type="protein sequence ID" value="SDX38596.1"/>
    <property type="molecule type" value="Genomic_DNA"/>
</dbReference>
<dbReference type="GO" id="GO:0009425">
    <property type="term" value="C:bacterial-type flagellum basal body"/>
    <property type="evidence" value="ECO:0007669"/>
    <property type="project" value="InterPro"/>
</dbReference>